<sequence>MLSRIAESLYWIGRYIERAEGTARILDVHVHGMLADPWIDQEIACRSLLTVMGVAAADQHVSTVRVVGLLGLDQSSPSSVVGALAAARENARGARETISSEMWECLNATWLGLPAARLRIEQQGMHAFFGWVRERCSLMAGLTEATMSHDDGWLFLMLGRSLERADMTARLLSTHADAGGSIQSWLTLLRSCGAWETFLRTYRGALDDRHAAEFLLLDRLFPRSVFAALSAAESCLADLEHAGTPGQASRAGVATEAQRIIGRARTDLEFRGLDDLLASLSTVLSNVESACSQVNAAVSGRYFRATTAIAWAPRAFV</sequence>
<evidence type="ECO:0000259" key="1">
    <source>
        <dbReference type="Pfam" id="PF04168"/>
    </source>
</evidence>
<comment type="caution">
    <text evidence="2">The sequence shown here is derived from an EMBL/GenBank/DDBJ whole genome shotgun (WGS) entry which is preliminary data.</text>
</comment>
<keyword evidence="3" id="KW-1185">Reference proteome</keyword>
<evidence type="ECO:0000313" key="2">
    <source>
        <dbReference type="EMBL" id="GIH11752.1"/>
    </source>
</evidence>
<reference evidence="2" key="1">
    <citation type="submission" date="2021-01" db="EMBL/GenBank/DDBJ databases">
        <title>Whole genome shotgun sequence of Rhizocola hellebori NBRC 109834.</title>
        <authorList>
            <person name="Komaki H."/>
            <person name="Tamura T."/>
        </authorList>
    </citation>
    <scope>NUCLEOTIDE SEQUENCE</scope>
    <source>
        <strain evidence="2">NBRC 109834</strain>
    </source>
</reference>
<gene>
    <name evidence="2" type="ORF">Rhe02_98190</name>
</gene>
<dbReference type="Pfam" id="PF04168">
    <property type="entry name" value="Alpha-E"/>
    <property type="match status" value="1"/>
</dbReference>
<organism evidence="2 3">
    <name type="scientific">Rhizocola hellebori</name>
    <dbReference type="NCBI Taxonomy" id="1392758"/>
    <lineage>
        <taxon>Bacteria</taxon>
        <taxon>Bacillati</taxon>
        <taxon>Actinomycetota</taxon>
        <taxon>Actinomycetes</taxon>
        <taxon>Micromonosporales</taxon>
        <taxon>Micromonosporaceae</taxon>
        <taxon>Rhizocola</taxon>
    </lineage>
</organism>
<dbReference type="RefSeq" id="WP_203915475.1">
    <property type="nucleotide sequence ID" value="NZ_BONY01000163.1"/>
</dbReference>
<protein>
    <recommendedName>
        <fullName evidence="1">DUF403 domain-containing protein</fullName>
    </recommendedName>
</protein>
<dbReference type="InterPro" id="IPR007296">
    <property type="entry name" value="DUF403"/>
</dbReference>
<dbReference type="EMBL" id="BONY01000163">
    <property type="protein sequence ID" value="GIH11752.1"/>
    <property type="molecule type" value="Genomic_DNA"/>
</dbReference>
<dbReference type="Proteomes" id="UP000612899">
    <property type="component" value="Unassembled WGS sequence"/>
</dbReference>
<feature type="domain" description="DUF403" evidence="1">
    <location>
        <begin position="1"/>
        <end position="303"/>
    </location>
</feature>
<dbReference type="PANTHER" id="PTHR34595:SF7">
    <property type="entry name" value="SLL1039 PROTEIN"/>
    <property type="match status" value="1"/>
</dbReference>
<dbReference type="InterPro" id="IPR051680">
    <property type="entry name" value="ATP-dep_Glu-Cys_Ligase-2"/>
</dbReference>
<name>A0A8J3QLE6_9ACTN</name>
<dbReference type="AlphaFoldDB" id="A0A8J3QLE6"/>
<accession>A0A8J3QLE6</accession>
<evidence type="ECO:0000313" key="3">
    <source>
        <dbReference type="Proteomes" id="UP000612899"/>
    </source>
</evidence>
<proteinExistence type="predicted"/>
<dbReference type="PANTHER" id="PTHR34595">
    <property type="entry name" value="BLR5612 PROTEIN"/>
    <property type="match status" value="1"/>
</dbReference>